<dbReference type="InterPro" id="IPR039418">
    <property type="entry name" value="LexA-like"/>
</dbReference>
<evidence type="ECO:0000313" key="3">
    <source>
        <dbReference type="Proteomes" id="UP000270034"/>
    </source>
</evidence>
<dbReference type="EMBL" id="AP018515">
    <property type="protein sequence ID" value="BBC78701.1"/>
    <property type="molecule type" value="Genomic_DNA"/>
</dbReference>
<dbReference type="InterPro" id="IPR036286">
    <property type="entry name" value="LexA/Signal_pep-like_sf"/>
</dbReference>
<proteinExistence type="predicted"/>
<evidence type="ECO:0000259" key="1">
    <source>
        <dbReference type="Pfam" id="PF00717"/>
    </source>
</evidence>
<dbReference type="Proteomes" id="UP000270034">
    <property type="component" value="Chromosome"/>
</dbReference>
<accession>A0A2Z5ZDU1</accession>
<protein>
    <submittedName>
        <fullName evidence="2">Error-prone repair protein UmuD</fullName>
    </submittedName>
</protein>
<dbReference type="Gene3D" id="2.10.109.10">
    <property type="entry name" value="Umud Fragment, subunit A"/>
    <property type="match status" value="1"/>
</dbReference>
<organism evidence="2 3">
    <name type="scientific">Acetobacter orientalis</name>
    <dbReference type="NCBI Taxonomy" id="146474"/>
    <lineage>
        <taxon>Bacteria</taxon>
        <taxon>Pseudomonadati</taxon>
        <taxon>Pseudomonadota</taxon>
        <taxon>Alphaproteobacteria</taxon>
        <taxon>Acetobacterales</taxon>
        <taxon>Acetobacteraceae</taxon>
        <taxon>Acetobacter</taxon>
    </lineage>
</organism>
<dbReference type="SUPFAM" id="SSF51306">
    <property type="entry name" value="LexA/Signal peptidase"/>
    <property type="match status" value="1"/>
</dbReference>
<dbReference type="AlphaFoldDB" id="A0A2Z5ZDU1"/>
<gene>
    <name evidence="2" type="ORF">AcetOrient_orf00513</name>
</gene>
<name>A0A2Z5ZDU1_9PROT</name>
<dbReference type="CDD" id="cd06529">
    <property type="entry name" value="S24_LexA-like"/>
    <property type="match status" value="1"/>
</dbReference>
<feature type="domain" description="Peptidase S24/S26A/S26B/S26C" evidence="1">
    <location>
        <begin position="1"/>
        <end position="62"/>
    </location>
</feature>
<evidence type="ECO:0000313" key="2">
    <source>
        <dbReference type="EMBL" id="BBC78701.1"/>
    </source>
</evidence>
<sequence>MLIVDTSVQAKSGDLVIASAGGAAVLAELKANKGHWWLVSGDNSHAPIRVDPTQDVEIWAAVTGVVREKP</sequence>
<dbReference type="Pfam" id="PF00717">
    <property type="entry name" value="Peptidase_S24"/>
    <property type="match status" value="1"/>
</dbReference>
<dbReference type="KEGG" id="aot:AcetOri_orf00513"/>
<reference evidence="2 3" key="1">
    <citation type="submission" date="2018-02" db="EMBL/GenBank/DDBJ databases">
        <title>Acetobacter orientalis genome.</title>
        <authorList>
            <person name="Nakashima N."/>
            <person name="Tamura T."/>
        </authorList>
    </citation>
    <scope>NUCLEOTIDE SEQUENCE [LARGE SCALE GENOMIC DNA]</scope>
    <source>
        <strain evidence="2 3">FAN1</strain>
    </source>
</reference>
<dbReference type="InterPro" id="IPR015927">
    <property type="entry name" value="Peptidase_S24_S26A/B/C"/>
</dbReference>